<dbReference type="Proteomes" id="UP000516305">
    <property type="component" value="Chromosome"/>
</dbReference>
<dbReference type="KEGG" id="chyd:H4K34_13210"/>
<dbReference type="EMBL" id="CP060139">
    <property type="protein sequence ID" value="QNR23330.1"/>
    <property type="molecule type" value="Genomic_DNA"/>
</dbReference>
<evidence type="ECO:0000313" key="1">
    <source>
        <dbReference type="EMBL" id="QNR23330.1"/>
    </source>
</evidence>
<evidence type="ECO:0008006" key="3">
    <source>
        <dbReference type="Google" id="ProtNLM"/>
    </source>
</evidence>
<protein>
    <recommendedName>
        <fullName evidence="3">Outer membrane protein beta-barrel domain-containing protein</fullName>
    </recommendedName>
</protein>
<dbReference type="RefSeq" id="WP_210757859.1">
    <property type="nucleotide sequence ID" value="NZ_CP060139.1"/>
</dbReference>
<dbReference type="AlphaFoldDB" id="A0A7H0VC82"/>
<organism evidence="1 2">
    <name type="scientific">Croceimicrobium hydrocarbonivorans</name>
    <dbReference type="NCBI Taxonomy" id="2761580"/>
    <lineage>
        <taxon>Bacteria</taxon>
        <taxon>Pseudomonadati</taxon>
        <taxon>Bacteroidota</taxon>
        <taxon>Flavobacteriia</taxon>
        <taxon>Flavobacteriales</taxon>
        <taxon>Owenweeksiaceae</taxon>
        <taxon>Croceimicrobium</taxon>
    </lineage>
</organism>
<accession>A0A7H0VC82</accession>
<evidence type="ECO:0000313" key="2">
    <source>
        <dbReference type="Proteomes" id="UP000516305"/>
    </source>
</evidence>
<sequence length="223" mass="25140">MFRNLSLPIFILLCLKGYSQKDYQLYMSTRLSVYSPIGTPLITGGNYSLHGMGIGINQTYEYFIKKTQIGLSLAGGYMRSEVPAPYLYNVSSVPQSIIANPSGALNCLNLMLEVYRRFGESDSKIFFQPSFAYGVNYALLTELPEGVRTPTQRLFGGQTALNDFVKVGVDFAIPVNDEVKILIGFDLYITQFRFQPFRITGVSEIYNYYNAGIHFGYQHAINY</sequence>
<gene>
    <name evidence="1" type="ORF">H4K34_13210</name>
</gene>
<keyword evidence="2" id="KW-1185">Reference proteome</keyword>
<proteinExistence type="predicted"/>
<reference evidence="1 2" key="1">
    <citation type="submission" date="2020-08" db="EMBL/GenBank/DDBJ databases">
        <title>Croceimicrobium hydrocarbonivorans gen. nov., sp. nov., a novel marine bacterium isolated from a bacterial consortium that degrades polyethylene terephthalate.</title>
        <authorList>
            <person name="Liu R."/>
        </authorList>
    </citation>
    <scope>NUCLEOTIDE SEQUENCE [LARGE SCALE GENOMIC DNA]</scope>
    <source>
        <strain evidence="1 2">A20-9</strain>
    </source>
</reference>
<name>A0A7H0VC82_9FLAO</name>